<comment type="caution">
    <text evidence="4">The sequence shown here is derived from an EMBL/GenBank/DDBJ whole genome shotgun (WGS) entry which is preliminary data.</text>
</comment>
<gene>
    <name evidence="4" type="ORF">GCM10023169_25250</name>
</gene>
<dbReference type="Pfam" id="PF12802">
    <property type="entry name" value="MarR_2"/>
    <property type="match status" value="1"/>
</dbReference>
<evidence type="ECO:0000259" key="3">
    <source>
        <dbReference type="PROSITE" id="PS50987"/>
    </source>
</evidence>
<organism evidence="4 5">
    <name type="scientific">Georgenia halophila</name>
    <dbReference type="NCBI Taxonomy" id="620889"/>
    <lineage>
        <taxon>Bacteria</taxon>
        <taxon>Bacillati</taxon>
        <taxon>Actinomycetota</taxon>
        <taxon>Actinomycetes</taxon>
        <taxon>Micrococcales</taxon>
        <taxon>Bogoriellaceae</taxon>
        <taxon>Georgenia</taxon>
    </lineage>
</organism>
<keyword evidence="5" id="KW-1185">Reference proteome</keyword>
<dbReference type="InterPro" id="IPR011991">
    <property type="entry name" value="ArsR-like_HTH"/>
</dbReference>
<reference evidence="5" key="1">
    <citation type="journal article" date="2019" name="Int. J. Syst. Evol. Microbiol.">
        <title>The Global Catalogue of Microorganisms (GCM) 10K type strain sequencing project: providing services to taxonomists for standard genome sequencing and annotation.</title>
        <authorList>
            <consortium name="The Broad Institute Genomics Platform"/>
            <consortium name="The Broad Institute Genome Sequencing Center for Infectious Disease"/>
            <person name="Wu L."/>
            <person name="Ma J."/>
        </authorList>
    </citation>
    <scope>NUCLEOTIDE SEQUENCE [LARGE SCALE GENOMIC DNA]</scope>
    <source>
        <strain evidence="5">JCM 17810</strain>
    </source>
</reference>
<protein>
    <submittedName>
        <fullName evidence="4">Helix-turn-helix domain-containing protein</fullName>
    </submittedName>
</protein>
<accession>A0ABP8LDP5</accession>
<evidence type="ECO:0000313" key="4">
    <source>
        <dbReference type="EMBL" id="GAA4426472.1"/>
    </source>
</evidence>
<evidence type="ECO:0000256" key="1">
    <source>
        <dbReference type="ARBA" id="ARBA00022849"/>
    </source>
</evidence>
<dbReference type="Gene3D" id="1.10.10.10">
    <property type="entry name" value="Winged helix-like DNA-binding domain superfamily/Winged helix DNA-binding domain"/>
    <property type="match status" value="1"/>
</dbReference>
<dbReference type="CDD" id="cd00090">
    <property type="entry name" value="HTH_ARSR"/>
    <property type="match status" value="1"/>
</dbReference>
<dbReference type="SMART" id="SM00418">
    <property type="entry name" value="HTH_ARSR"/>
    <property type="match status" value="1"/>
</dbReference>
<evidence type="ECO:0000256" key="2">
    <source>
        <dbReference type="SAM" id="MobiDB-lite"/>
    </source>
</evidence>
<dbReference type="PANTHER" id="PTHR43428:SF1">
    <property type="entry name" value="ARSENATE REDUCTASE"/>
    <property type="match status" value="1"/>
</dbReference>
<dbReference type="InterPro" id="IPR036388">
    <property type="entry name" value="WH-like_DNA-bd_sf"/>
</dbReference>
<dbReference type="SMART" id="SM00226">
    <property type="entry name" value="LMWPc"/>
    <property type="match status" value="1"/>
</dbReference>
<evidence type="ECO:0000313" key="5">
    <source>
        <dbReference type="Proteomes" id="UP001500622"/>
    </source>
</evidence>
<name>A0ABP8LDP5_9MICO</name>
<dbReference type="InterPro" id="IPR036390">
    <property type="entry name" value="WH_DNA-bd_sf"/>
</dbReference>
<feature type="domain" description="HTH arsR-type" evidence="3">
    <location>
        <begin position="53"/>
        <end position="150"/>
    </location>
</feature>
<feature type="region of interest" description="Disordered" evidence="2">
    <location>
        <begin position="1"/>
        <end position="32"/>
    </location>
</feature>
<dbReference type="InterPro" id="IPR036196">
    <property type="entry name" value="Ptyr_pPase_sf"/>
</dbReference>
<dbReference type="SUPFAM" id="SSF46785">
    <property type="entry name" value="Winged helix' DNA-binding domain"/>
    <property type="match status" value="1"/>
</dbReference>
<sequence length="278" mass="29511">MPVDDVPSNPGFVQHAGTEDSSRALADRRPADGRGLRDLTERIAPIIITSMATEVTTVERRAGLHAAMADAGRLRVIDSLALGDASPSELGDALGMSSNLLAHHIKVLQRTGLVDRSRSEGDGRRSYLRLVPEVLDLLTVPAARAASRVLFVCTANSARSQLAAALWRLASEVPVASAGTHPADAVARGALESARRRGLDLPDTSPRHVAGVRAEGDLVVTVCDRAHEELDLPVDVHWSVPDPARTADRAAFDAALSELDRRVGNLAPRVSLPANPAR</sequence>
<dbReference type="PROSITE" id="PS50987">
    <property type="entry name" value="HTH_ARSR_2"/>
    <property type="match status" value="1"/>
</dbReference>
<dbReference type="InterPro" id="IPR000835">
    <property type="entry name" value="HTH_MarR-typ"/>
</dbReference>
<proteinExistence type="predicted"/>
<dbReference type="Proteomes" id="UP001500622">
    <property type="component" value="Unassembled WGS sequence"/>
</dbReference>
<dbReference type="PANTHER" id="PTHR43428">
    <property type="entry name" value="ARSENATE REDUCTASE"/>
    <property type="match status" value="1"/>
</dbReference>
<dbReference type="Pfam" id="PF01451">
    <property type="entry name" value="LMWPc"/>
    <property type="match status" value="1"/>
</dbReference>
<dbReference type="InterPro" id="IPR001845">
    <property type="entry name" value="HTH_ArsR_DNA-bd_dom"/>
</dbReference>
<dbReference type="Gene3D" id="3.40.50.2300">
    <property type="match status" value="1"/>
</dbReference>
<dbReference type="InterPro" id="IPR023485">
    <property type="entry name" value="Ptyr_pPase"/>
</dbReference>
<keyword evidence="1" id="KW-0059">Arsenical resistance</keyword>
<feature type="compositionally biased region" description="Basic and acidic residues" evidence="2">
    <location>
        <begin position="17"/>
        <end position="32"/>
    </location>
</feature>
<dbReference type="SUPFAM" id="SSF52788">
    <property type="entry name" value="Phosphotyrosine protein phosphatases I"/>
    <property type="match status" value="1"/>
</dbReference>
<dbReference type="EMBL" id="BAABGN010000011">
    <property type="protein sequence ID" value="GAA4426472.1"/>
    <property type="molecule type" value="Genomic_DNA"/>
</dbReference>